<keyword evidence="4 11" id="KW-0853">WD repeat</keyword>
<evidence type="ECO:0000313" key="13">
    <source>
        <dbReference type="EMBL" id="GAQ77665.1"/>
    </source>
</evidence>
<dbReference type="SUPFAM" id="SSF50978">
    <property type="entry name" value="WD40 repeat-like"/>
    <property type="match status" value="1"/>
</dbReference>
<reference evidence="13 14" key="1">
    <citation type="journal article" date="2014" name="Nat. Commun.">
        <title>Klebsormidium flaccidum genome reveals primary factors for plant terrestrial adaptation.</title>
        <authorList>
            <person name="Hori K."/>
            <person name="Maruyama F."/>
            <person name="Fujisawa T."/>
            <person name="Togashi T."/>
            <person name="Yamamoto N."/>
            <person name="Seo M."/>
            <person name="Sato S."/>
            <person name="Yamada T."/>
            <person name="Mori H."/>
            <person name="Tajima N."/>
            <person name="Moriyama T."/>
            <person name="Ikeuchi M."/>
            <person name="Watanabe M."/>
            <person name="Wada H."/>
            <person name="Kobayashi K."/>
            <person name="Saito M."/>
            <person name="Masuda T."/>
            <person name="Sasaki-Sekimoto Y."/>
            <person name="Mashiguchi K."/>
            <person name="Awai K."/>
            <person name="Shimojima M."/>
            <person name="Masuda S."/>
            <person name="Iwai M."/>
            <person name="Nobusawa T."/>
            <person name="Narise T."/>
            <person name="Kondo S."/>
            <person name="Saito H."/>
            <person name="Sato R."/>
            <person name="Murakawa M."/>
            <person name="Ihara Y."/>
            <person name="Oshima-Yamada Y."/>
            <person name="Ohtaka K."/>
            <person name="Satoh M."/>
            <person name="Sonobe K."/>
            <person name="Ishii M."/>
            <person name="Ohtani R."/>
            <person name="Kanamori-Sato M."/>
            <person name="Honoki R."/>
            <person name="Miyazaki D."/>
            <person name="Mochizuki H."/>
            <person name="Umetsu J."/>
            <person name="Higashi K."/>
            <person name="Shibata D."/>
            <person name="Kamiya Y."/>
            <person name="Sato N."/>
            <person name="Nakamura Y."/>
            <person name="Tabata S."/>
            <person name="Ida S."/>
            <person name="Kurokawa K."/>
            <person name="Ohta H."/>
        </authorList>
    </citation>
    <scope>NUCLEOTIDE SEQUENCE [LARGE SCALE GENOMIC DNA]</scope>
    <source>
        <strain evidence="13 14">NIES-2285</strain>
    </source>
</reference>
<dbReference type="Pfam" id="PF23409">
    <property type="entry name" value="Beta-prop_EML"/>
    <property type="match status" value="1"/>
</dbReference>
<dbReference type="SUPFAM" id="SSF50998">
    <property type="entry name" value="Quinoprotein alcohol dehydrogenase-like"/>
    <property type="match status" value="1"/>
</dbReference>
<name>A0A1Y1HGV8_KLENI</name>
<dbReference type="CDD" id="cd00200">
    <property type="entry name" value="WD40"/>
    <property type="match status" value="1"/>
</dbReference>
<evidence type="ECO:0000256" key="5">
    <source>
        <dbReference type="ARBA" id="ARBA00022737"/>
    </source>
</evidence>
<evidence type="ECO:0000256" key="7">
    <source>
        <dbReference type="ARBA" id="ARBA00023069"/>
    </source>
</evidence>
<dbReference type="InterPro" id="IPR011047">
    <property type="entry name" value="Quinoprotein_ADH-like_sf"/>
</dbReference>
<feature type="repeat" description="WD" evidence="11">
    <location>
        <begin position="510"/>
        <end position="542"/>
    </location>
</feature>
<dbReference type="PROSITE" id="PS50082">
    <property type="entry name" value="WD_REPEATS_2"/>
    <property type="match status" value="5"/>
</dbReference>
<keyword evidence="3" id="KW-0963">Cytoplasm</keyword>
<dbReference type="PANTHER" id="PTHR13720:SF14">
    <property type="entry name" value="CILIA- AND FLAGELLA-ASSOCIATED PROTEIN 52"/>
    <property type="match status" value="1"/>
</dbReference>
<gene>
    <name evidence="13" type="ORF">KFL_000020270</name>
</gene>
<proteinExistence type="inferred from homology"/>
<dbReference type="OrthoDB" id="6252103at2759"/>
<dbReference type="FunFam" id="2.130.10.10:FF:000207">
    <property type="entry name" value="Cilia- and flagella-associated protein 52"/>
    <property type="match status" value="1"/>
</dbReference>
<dbReference type="STRING" id="105231.A0A1Y1HGV8"/>
<feature type="repeat" description="WD" evidence="11">
    <location>
        <begin position="586"/>
        <end position="627"/>
    </location>
</feature>
<keyword evidence="8" id="KW-0966">Cell projection</keyword>
<keyword evidence="6" id="KW-0282">Flagellum</keyword>
<dbReference type="InterPro" id="IPR036322">
    <property type="entry name" value="WD40_repeat_dom_sf"/>
</dbReference>
<feature type="repeat" description="WD" evidence="11">
    <location>
        <begin position="460"/>
        <end position="493"/>
    </location>
</feature>
<comment type="similarity">
    <text evidence="9">Belongs to the CFAP52 family.</text>
</comment>
<dbReference type="AlphaFoldDB" id="A0A1Y1HGV8"/>
<evidence type="ECO:0000259" key="12">
    <source>
        <dbReference type="Pfam" id="PF23409"/>
    </source>
</evidence>
<dbReference type="GO" id="GO:0031514">
    <property type="term" value="C:motile cilium"/>
    <property type="evidence" value="ECO:0007669"/>
    <property type="project" value="UniProtKB-SubCell"/>
</dbReference>
<evidence type="ECO:0000256" key="10">
    <source>
        <dbReference type="ARBA" id="ARBA00029552"/>
    </source>
</evidence>
<keyword evidence="5" id="KW-0677">Repeat</keyword>
<dbReference type="PROSITE" id="PS50294">
    <property type="entry name" value="WD_REPEATS_REGION"/>
    <property type="match status" value="4"/>
</dbReference>
<dbReference type="Pfam" id="PF00400">
    <property type="entry name" value="WD40"/>
    <property type="match status" value="4"/>
</dbReference>
<feature type="repeat" description="WD" evidence="11">
    <location>
        <begin position="416"/>
        <end position="457"/>
    </location>
</feature>
<dbReference type="FunFam" id="2.130.10.10:FF:001320">
    <property type="entry name" value="Predicted protein"/>
    <property type="match status" value="1"/>
</dbReference>
<comment type="subcellular location">
    <subcellularLocation>
        <location evidence="1">Cell projection</location>
        <location evidence="1">Cilium</location>
        <location evidence="1">Flagellum</location>
    </subcellularLocation>
    <subcellularLocation>
        <location evidence="2">Cytoplasm</location>
    </subcellularLocation>
</comment>
<dbReference type="PANTHER" id="PTHR13720">
    <property type="entry name" value="WD-40 REPEAT PROTEIN"/>
    <property type="match status" value="1"/>
</dbReference>
<evidence type="ECO:0000256" key="8">
    <source>
        <dbReference type="ARBA" id="ARBA00023273"/>
    </source>
</evidence>
<dbReference type="EMBL" id="DF236951">
    <property type="protein sequence ID" value="GAQ77665.1"/>
    <property type="molecule type" value="Genomic_DNA"/>
</dbReference>
<evidence type="ECO:0000256" key="2">
    <source>
        <dbReference type="ARBA" id="ARBA00004496"/>
    </source>
</evidence>
<sequence length="630" mass="68160">MAEDLRLDSVIGIGGGVPNGLLLHPDGSTLIYPLGSTVIIRPKGDARRQEFLQGHTDKVACIAVSKSGRYLASGQVTHMGFNADIIIWDFETRQMVHRMALHKVKVQALCFSHDDRYLASLGGEDDGNLVVWNVELGQAICGSPTANDFVLTVQFFHNDSTRLVTGGNYNLNVWEFDEANRKVRPAECHLGLQKRVCQSMVVDERDEFVYVGTKTGDVLQVSLGPKLFKQSGPKPFIGQGVSCLIQLPGGDTLVAGGGDGSITLLRAATLKAACSLQLNGGAVTSVVLSEGPARDGSFLLYAGTARCNVYLVRFDARDNKLTSTQVQSCHHEKITDVCFPANYGDVFATCSLNEIRIWHAAECRELLRIQVSAKMPDVECLCIAFMEDGKSVISGWSDGKIRAFGPQSGKLLYTITDAHVAGVTAIVGTSDSTKIVSGGKEGQVRVWRIGQESQTLISSMKEHKGPVNAIQVRRNDSEAVSASSDGSCIIWDLARFVRNNSLFASTFFKAILYHPDESQLLTTGTDRKITYWDAYDGQVIRNIEGSKSAEINALAISADGEAVASGGADKEVKLWGYDEGHCFAVGRGHSGAVLKVKISPDLRKVVSVGEEGAILIWDYISPRSLSAPRD</sequence>
<organism evidence="13 14">
    <name type="scientific">Klebsormidium nitens</name>
    <name type="common">Green alga</name>
    <name type="synonym">Ulothrix nitens</name>
    <dbReference type="NCBI Taxonomy" id="105231"/>
    <lineage>
        <taxon>Eukaryota</taxon>
        <taxon>Viridiplantae</taxon>
        <taxon>Streptophyta</taxon>
        <taxon>Klebsormidiophyceae</taxon>
        <taxon>Klebsormidiales</taxon>
        <taxon>Klebsormidiaceae</taxon>
        <taxon>Klebsormidium</taxon>
    </lineage>
</organism>
<dbReference type="InterPro" id="IPR001680">
    <property type="entry name" value="WD40_rpt"/>
</dbReference>
<keyword evidence="7" id="KW-0969">Cilium</keyword>
<protein>
    <recommendedName>
        <fullName evidence="10">Cilia- and flagella-associated protein 52</fullName>
    </recommendedName>
</protein>
<dbReference type="InterPro" id="IPR050630">
    <property type="entry name" value="WD_repeat_EMAP"/>
</dbReference>
<evidence type="ECO:0000256" key="6">
    <source>
        <dbReference type="ARBA" id="ARBA00022846"/>
    </source>
</evidence>
<evidence type="ECO:0000256" key="3">
    <source>
        <dbReference type="ARBA" id="ARBA00022490"/>
    </source>
</evidence>
<dbReference type="InterPro" id="IPR019775">
    <property type="entry name" value="WD40_repeat_CS"/>
</dbReference>
<evidence type="ECO:0000256" key="9">
    <source>
        <dbReference type="ARBA" id="ARBA00029456"/>
    </source>
</evidence>
<evidence type="ECO:0000256" key="11">
    <source>
        <dbReference type="PROSITE-ProRule" id="PRU00221"/>
    </source>
</evidence>
<dbReference type="Gene3D" id="2.130.10.10">
    <property type="entry name" value="YVTN repeat-like/Quinoprotein amine dehydrogenase"/>
    <property type="match status" value="3"/>
</dbReference>
<accession>A0A1Y1HGV8</accession>
<evidence type="ECO:0000256" key="4">
    <source>
        <dbReference type="ARBA" id="ARBA00022574"/>
    </source>
</evidence>
<dbReference type="GO" id="GO:0005930">
    <property type="term" value="C:axoneme"/>
    <property type="evidence" value="ECO:0007669"/>
    <property type="project" value="UniProtKB-ARBA"/>
</dbReference>
<dbReference type="InterPro" id="IPR015943">
    <property type="entry name" value="WD40/YVTN_repeat-like_dom_sf"/>
</dbReference>
<evidence type="ECO:0000256" key="1">
    <source>
        <dbReference type="ARBA" id="ARBA00004230"/>
    </source>
</evidence>
<feature type="domain" description="EML-like first beta-propeller" evidence="12">
    <location>
        <begin position="49"/>
        <end position="306"/>
    </location>
</feature>
<dbReference type="PROSITE" id="PS00678">
    <property type="entry name" value="WD_REPEATS_1"/>
    <property type="match status" value="1"/>
</dbReference>
<dbReference type="OMA" id="RIMVYNF"/>
<feature type="repeat" description="WD" evidence="11">
    <location>
        <begin position="544"/>
        <end position="585"/>
    </location>
</feature>
<evidence type="ECO:0000313" key="14">
    <source>
        <dbReference type="Proteomes" id="UP000054558"/>
    </source>
</evidence>
<dbReference type="InterPro" id="IPR055439">
    <property type="entry name" value="Beta-prop_EML_1st"/>
</dbReference>
<dbReference type="SMART" id="SM00320">
    <property type="entry name" value="WD40"/>
    <property type="match status" value="11"/>
</dbReference>
<dbReference type="Proteomes" id="UP000054558">
    <property type="component" value="Unassembled WGS sequence"/>
</dbReference>
<keyword evidence="14" id="KW-1185">Reference proteome</keyword>